<sequence>MKSFKVKGLGTHIDMWDIVENGNHIHIHDNGTNLPKSLWNEEQKLKPQVTTLRVSKDLKKLSMEELFSPLKTYKIELKEDEG</sequence>
<evidence type="ECO:0000313" key="1">
    <source>
        <dbReference type="EMBL" id="RDX93028.1"/>
    </source>
</evidence>
<name>A0A371GR45_MUCPR</name>
<dbReference type="Proteomes" id="UP000257109">
    <property type="component" value="Unassembled WGS sequence"/>
</dbReference>
<accession>A0A371GR45</accession>
<reference evidence="1" key="1">
    <citation type="submission" date="2018-05" db="EMBL/GenBank/DDBJ databases">
        <title>Draft genome of Mucuna pruriens seed.</title>
        <authorList>
            <person name="Nnadi N.E."/>
            <person name="Vos R."/>
            <person name="Hasami M.H."/>
            <person name="Devisetty U.K."/>
            <person name="Aguiy J.C."/>
        </authorList>
    </citation>
    <scope>NUCLEOTIDE SEQUENCE [LARGE SCALE GENOMIC DNA]</scope>
    <source>
        <strain evidence="1">JCA_2017</strain>
    </source>
</reference>
<dbReference type="AlphaFoldDB" id="A0A371GR45"/>
<protein>
    <submittedName>
        <fullName evidence="1">Uncharacterized protein</fullName>
    </submittedName>
</protein>
<keyword evidence="2" id="KW-1185">Reference proteome</keyword>
<proteinExistence type="predicted"/>
<dbReference type="OrthoDB" id="1288219at2759"/>
<comment type="caution">
    <text evidence="1">The sequence shown here is derived from an EMBL/GenBank/DDBJ whole genome shotgun (WGS) entry which is preliminary data.</text>
</comment>
<dbReference type="EMBL" id="QJKJ01004715">
    <property type="protein sequence ID" value="RDX93028.1"/>
    <property type="molecule type" value="Genomic_DNA"/>
</dbReference>
<gene>
    <name evidence="1" type="ORF">CR513_24767</name>
</gene>
<organism evidence="1 2">
    <name type="scientific">Mucuna pruriens</name>
    <name type="common">Velvet bean</name>
    <name type="synonym">Dolichos pruriens</name>
    <dbReference type="NCBI Taxonomy" id="157652"/>
    <lineage>
        <taxon>Eukaryota</taxon>
        <taxon>Viridiplantae</taxon>
        <taxon>Streptophyta</taxon>
        <taxon>Embryophyta</taxon>
        <taxon>Tracheophyta</taxon>
        <taxon>Spermatophyta</taxon>
        <taxon>Magnoliopsida</taxon>
        <taxon>eudicotyledons</taxon>
        <taxon>Gunneridae</taxon>
        <taxon>Pentapetalae</taxon>
        <taxon>rosids</taxon>
        <taxon>fabids</taxon>
        <taxon>Fabales</taxon>
        <taxon>Fabaceae</taxon>
        <taxon>Papilionoideae</taxon>
        <taxon>50 kb inversion clade</taxon>
        <taxon>NPAAA clade</taxon>
        <taxon>indigoferoid/millettioid clade</taxon>
        <taxon>Phaseoleae</taxon>
        <taxon>Mucuna</taxon>
    </lineage>
</organism>
<feature type="non-terminal residue" evidence="1">
    <location>
        <position position="1"/>
    </location>
</feature>
<evidence type="ECO:0000313" key="2">
    <source>
        <dbReference type="Proteomes" id="UP000257109"/>
    </source>
</evidence>